<dbReference type="NCBIfam" id="TIGR00556">
    <property type="entry name" value="pantethn_trn"/>
    <property type="match status" value="1"/>
</dbReference>
<evidence type="ECO:0000256" key="1">
    <source>
        <dbReference type="ARBA" id="ARBA00022516"/>
    </source>
</evidence>
<gene>
    <name evidence="9" type="ORF">IL334_007361</name>
</gene>
<dbReference type="HAMAP" id="MF_00101">
    <property type="entry name" value="AcpS"/>
    <property type="match status" value="1"/>
</dbReference>
<reference evidence="9 10" key="1">
    <citation type="submission" date="2024-01" db="EMBL/GenBank/DDBJ databases">
        <title>Comparative genomics of Cryptococcus and Kwoniella reveals pathogenesis evolution and contrasting modes of karyotype evolution via chromosome fusion or intercentromeric recombination.</title>
        <authorList>
            <person name="Coelho M.A."/>
            <person name="David-Palma M."/>
            <person name="Shea T."/>
            <person name="Bowers K."/>
            <person name="McGinley-Smith S."/>
            <person name="Mohammad A.W."/>
            <person name="Gnirke A."/>
            <person name="Yurkov A.M."/>
            <person name="Nowrousian M."/>
            <person name="Sun S."/>
            <person name="Cuomo C.A."/>
            <person name="Heitman J."/>
        </authorList>
    </citation>
    <scope>NUCLEOTIDE SEQUENCE [LARGE SCALE GENOMIC DNA]</scope>
    <source>
        <strain evidence="9">CBS 11374</strain>
    </source>
</reference>
<keyword evidence="10" id="KW-1185">Reference proteome</keyword>
<keyword evidence="6" id="KW-0443">Lipid metabolism</keyword>
<keyword evidence="5" id="KW-0460">Magnesium</keyword>
<evidence type="ECO:0000256" key="3">
    <source>
        <dbReference type="ARBA" id="ARBA00022723"/>
    </source>
</evidence>
<sequence length="151" mass="17067">MIIGIGIDILSLTRFRNLLSRRDPLRLAKKICTEREYESFKALSITRSNDISEIEGGKNESQLVDQQIRFLSCRWTLKEAAYKSLSMQIHPLRWQDLDISHSISGAPILFPTNQSHRVKFTLLGSLSHDADVVVGVVIAQLNNSKSDSNDK</sequence>
<evidence type="ECO:0000256" key="2">
    <source>
        <dbReference type="ARBA" id="ARBA00022679"/>
    </source>
</evidence>
<evidence type="ECO:0000256" key="7">
    <source>
        <dbReference type="ARBA" id="ARBA00023160"/>
    </source>
</evidence>
<dbReference type="InterPro" id="IPR037143">
    <property type="entry name" value="4-PPantetheinyl_Trfase_dom_sf"/>
</dbReference>
<evidence type="ECO:0000313" key="10">
    <source>
        <dbReference type="Proteomes" id="UP001329825"/>
    </source>
</evidence>
<dbReference type="InterPro" id="IPR008278">
    <property type="entry name" value="4-PPantetheinyl_Trfase_dom"/>
</dbReference>
<dbReference type="InterPro" id="IPR004568">
    <property type="entry name" value="Ppantetheine-prot_Trfase_dom"/>
</dbReference>
<keyword evidence="4" id="KW-0276">Fatty acid metabolism</keyword>
<evidence type="ECO:0000256" key="6">
    <source>
        <dbReference type="ARBA" id="ARBA00023098"/>
    </source>
</evidence>
<evidence type="ECO:0000256" key="4">
    <source>
        <dbReference type="ARBA" id="ARBA00022832"/>
    </source>
</evidence>
<name>A0ABZ1D990_9TREE</name>
<dbReference type="SUPFAM" id="SSF56214">
    <property type="entry name" value="4'-phosphopantetheinyl transferase"/>
    <property type="match status" value="1"/>
</dbReference>
<dbReference type="Proteomes" id="UP001329825">
    <property type="component" value="Chromosome 10"/>
</dbReference>
<evidence type="ECO:0000256" key="5">
    <source>
        <dbReference type="ARBA" id="ARBA00022842"/>
    </source>
</evidence>
<accession>A0ABZ1D990</accession>
<keyword evidence="2" id="KW-0808">Transferase</keyword>
<protein>
    <recommendedName>
        <fullName evidence="8">4'-phosphopantetheinyl transferase domain-containing protein</fullName>
    </recommendedName>
</protein>
<organism evidence="9 10">
    <name type="scientific">Kwoniella shivajii</name>
    <dbReference type="NCBI Taxonomy" id="564305"/>
    <lineage>
        <taxon>Eukaryota</taxon>
        <taxon>Fungi</taxon>
        <taxon>Dikarya</taxon>
        <taxon>Basidiomycota</taxon>
        <taxon>Agaricomycotina</taxon>
        <taxon>Tremellomycetes</taxon>
        <taxon>Tremellales</taxon>
        <taxon>Cryptococcaceae</taxon>
        <taxon>Kwoniella</taxon>
    </lineage>
</organism>
<keyword evidence="1" id="KW-0444">Lipid biosynthesis</keyword>
<dbReference type="Pfam" id="PF01648">
    <property type="entry name" value="ACPS"/>
    <property type="match status" value="1"/>
</dbReference>
<dbReference type="GeneID" id="87959491"/>
<keyword evidence="3" id="KW-0479">Metal-binding</keyword>
<dbReference type="EMBL" id="CP141890">
    <property type="protein sequence ID" value="WRT70363.1"/>
    <property type="molecule type" value="Genomic_DNA"/>
</dbReference>
<dbReference type="Gene3D" id="3.90.470.20">
    <property type="entry name" value="4'-phosphopantetheinyl transferase domain"/>
    <property type="match status" value="1"/>
</dbReference>
<dbReference type="RefSeq" id="XP_062795102.1">
    <property type="nucleotide sequence ID" value="XM_062939051.1"/>
</dbReference>
<dbReference type="InterPro" id="IPR002582">
    <property type="entry name" value="ACPS"/>
</dbReference>
<feature type="domain" description="4'-phosphopantetheinyl transferase" evidence="8">
    <location>
        <begin position="4"/>
        <end position="121"/>
    </location>
</feature>
<evidence type="ECO:0000259" key="8">
    <source>
        <dbReference type="Pfam" id="PF01648"/>
    </source>
</evidence>
<keyword evidence="7" id="KW-0275">Fatty acid biosynthesis</keyword>
<proteinExistence type="inferred from homology"/>
<evidence type="ECO:0000313" key="9">
    <source>
        <dbReference type="EMBL" id="WRT70363.1"/>
    </source>
</evidence>